<dbReference type="Proteomes" id="UP000319801">
    <property type="component" value="Unassembled WGS sequence"/>
</dbReference>
<dbReference type="EMBL" id="VCAZ01000019">
    <property type="protein sequence ID" value="TSK72121.1"/>
    <property type="molecule type" value="Genomic_DNA"/>
</dbReference>
<proteinExistence type="predicted"/>
<name>A0A556TUF7_BAGYA</name>
<keyword evidence="2" id="KW-1185">Reference proteome</keyword>
<sequence>MPGHTRSTEQSIPNVRSLDMPNYAVIDLRLIAVVKVTGLCGRKHCLWLLQPISLKAHYGAVKVNDNEISSCQKWFYGAEPLLDGTALGPVLPNTVAYNNPLDTRALQQELPLQADGLLSSGQSELPQIYLLELCPLCMKTAQAPAFLHTWELSISPTSSWVDLQQEAWACSFVPQATCSLWSISKGDRAAAIELHNK</sequence>
<comment type="caution">
    <text evidence="1">The sequence shown here is derived from an EMBL/GenBank/DDBJ whole genome shotgun (WGS) entry which is preliminary data.</text>
</comment>
<organism evidence="1 2">
    <name type="scientific">Bagarius yarrelli</name>
    <name type="common">Goonch</name>
    <name type="synonym">Bagrus yarrelli</name>
    <dbReference type="NCBI Taxonomy" id="175774"/>
    <lineage>
        <taxon>Eukaryota</taxon>
        <taxon>Metazoa</taxon>
        <taxon>Chordata</taxon>
        <taxon>Craniata</taxon>
        <taxon>Vertebrata</taxon>
        <taxon>Euteleostomi</taxon>
        <taxon>Actinopterygii</taxon>
        <taxon>Neopterygii</taxon>
        <taxon>Teleostei</taxon>
        <taxon>Ostariophysi</taxon>
        <taxon>Siluriformes</taxon>
        <taxon>Sisoridae</taxon>
        <taxon>Sisorinae</taxon>
        <taxon>Bagarius</taxon>
    </lineage>
</organism>
<dbReference type="AlphaFoldDB" id="A0A556TUF7"/>
<gene>
    <name evidence="1" type="ORF">Baya_3105</name>
</gene>
<evidence type="ECO:0000313" key="1">
    <source>
        <dbReference type="EMBL" id="TSK72121.1"/>
    </source>
</evidence>
<evidence type="ECO:0000313" key="2">
    <source>
        <dbReference type="Proteomes" id="UP000319801"/>
    </source>
</evidence>
<protein>
    <submittedName>
        <fullName evidence="1">Uncharacterized protein</fullName>
    </submittedName>
</protein>
<accession>A0A556TUF7</accession>
<reference evidence="1 2" key="1">
    <citation type="journal article" date="2019" name="Genome Biol. Evol.">
        <title>Whole-Genome Sequencing of the Giant Devil Catfish, Bagarius yarrelli.</title>
        <authorList>
            <person name="Jiang W."/>
            <person name="Lv Y."/>
            <person name="Cheng L."/>
            <person name="Yang K."/>
            <person name="Chao B."/>
            <person name="Wang X."/>
            <person name="Li Y."/>
            <person name="Pan X."/>
            <person name="You X."/>
            <person name="Zhang Y."/>
            <person name="Yang J."/>
            <person name="Li J."/>
            <person name="Zhang X."/>
            <person name="Liu S."/>
            <person name="Sun C."/>
            <person name="Yang J."/>
            <person name="Shi Q."/>
        </authorList>
    </citation>
    <scope>NUCLEOTIDE SEQUENCE [LARGE SCALE GENOMIC DNA]</scope>
    <source>
        <strain evidence="1">JWS20170419001</strain>
        <tissue evidence="1">Muscle</tissue>
    </source>
</reference>